<feature type="non-terminal residue" evidence="3">
    <location>
        <position position="1"/>
    </location>
</feature>
<sequence>MKQIVHLIVSLAVVQCATAAPWFRSNPFEEALAKRSTSHNNNNNLQVDLGYSVYTGVHNATTGINSWKGIRFAAPPIGSLRWQSPQLPVTNRSSPGLNYADSLNPLKRKNETPRNRGLKSQVSALFHLVSIKNKQNELILERSRQSTSHVPADPRACKEVPQEIQSEIESTTTADSIYTESYGRKTVMVNGYGRTGTLRVPIVAYSGSLP</sequence>
<evidence type="ECO:0000313" key="3">
    <source>
        <dbReference type="EMBL" id="RFU27085.1"/>
    </source>
</evidence>
<dbReference type="Gene3D" id="3.40.50.1820">
    <property type="entry name" value="alpha/beta hydrolase"/>
    <property type="match status" value="1"/>
</dbReference>
<accession>A0A3E2H139</accession>
<keyword evidence="2" id="KW-0732">Signal</keyword>
<protein>
    <submittedName>
        <fullName evidence="3">Uncharacterized protein</fullName>
    </submittedName>
</protein>
<comment type="caution">
    <text evidence="3">The sequence shown here is derived from an EMBL/GenBank/DDBJ whole genome shotgun (WGS) entry which is preliminary data.</text>
</comment>
<keyword evidence="4" id="KW-1185">Reference proteome</keyword>
<feature type="region of interest" description="Disordered" evidence="1">
    <location>
        <begin position="91"/>
        <end position="117"/>
    </location>
</feature>
<dbReference type="SUPFAM" id="SSF53474">
    <property type="entry name" value="alpha/beta-Hydrolases"/>
    <property type="match status" value="1"/>
</dbReference>
<name>A0A3E2H139_SCYLI</name>
<proteinExistence type="predicted"/>
<dbReference type="Proteomes" id="UP000258309">
    <property type="component" value="Unassembled WGS sequence"/>
</dbReference>
<dbReference type="STRING" id="5539.A0A3E2H139"/>
<dbReference type="EMBL" id="NCSJ02000224">
    <property type="protein sequence ID" value="RFU27085.1"/>
    <property type="molecule type" value="Genomic_DNA"/>
</dbReference>
<evidence type="ECO:0000256" key="1">
    <source>
        <dbReference type="SAM" id="MobiDB-lite"/>
    </source>
</evidence>
<feature type="chain" id="PRO_5017672920" evidence="2">
    <location>
        <begin position="20"/>
        <end position="210"/>
    </location>
</feature>
<feature type="signal peptide" evidence="2">
    <location>
        <begin position="1"/>
        <end position="19"/>
    </location>
</feature>
<feature type="non-terminal residue" evidence="3">
    <location>
        <position position="210"/>
    </location>
</feature>
<dbReference type="AlphaFoldDB" id="A0A3E2H139"/>
<organism evidence="3 4">
    <name type="scientific">Scytalidium lignicola</name>
    <name type="common">Hyphomycete</name>
    <dbReference type="NCBI Taxonomy" id="5539"/>
    <lineage>
        <taxon>Eukaryota</taxon>
        <taxon>Fungi</taxon>
        <taxon>Dikarya</taxon>
        <taxon>Ascomycota</taxon>
        <taxon>Pezizomycotina</taxon>
        <taxon>Leotiomycetes</taxon>
        <taxon>Leotiomycetes incertae sedis</taxon>
        <taxon>Scytalidium</taxon>
    </lineage>
</organism>
<evidence type="ECO:0000256" key="2">
    <source>
        <dbReference type="SAM" id="SignalP"/>
    </source>
</evidence>
<evidence type="ECO:0000313" key="4">
    <source>
        <dbReference type="Proteomes" id="UP000258309"/>
    </source>
</evidence>
<dbReference type="OrthoDB" id="408631at2759"/>
<dbReference type="InterPro" id="IPR029058">
    <property type="entry name" value="AB_hydrolase_fold"/>
</dbReference>
<gene>
    <name evidence="3" type="ORF">B7463_g9250</name>
</gene>
<reference evidence="3 4" key="1">
    <citation type="submission" date="2018-05" db="EMBL/GenBank/DDBJ databases">
        <title>Draft genome sequence of Scytalidium lignicola DSM 105466, a ubiquitous saprotrophic fungus.</title>
        <authorList>
            <person name="Buettner E."/>
            <person name="Gebauer A.M."/>
            <person name="Hofrichter M."/>
            <person name="Liers C."/>
            <person name="Kellner H."/>
        </authorList>
    </citation>
    <scope>NUCLEOTIDE SEQUENCE [LARGE SCALE GENOMIC DNA]</scope>
    <source>
        <strain evidence="3 4">DSM 105466</strain>
    </source>
</reference>